<accession>A0ACB5R8E9</accession>
<evidence type="ECO:0000313" key="2">
    <source>
        <dbReference type="Proteomes" id="UP001058074"/>
    </source>
</evidence>
<reference evidence="1" key="1">
    <citation type="journal article" date="2025" name="Int. J. Syst. Evol. Microbiol.">
        <title>Inconstantimicrobium mannanitabidum sp. nov., a novel member of the family Clostridiaceae isolated from anoxic soil under the treatment of reductive soil disinfestation.</title>
        <authorList>
            <person name="Ueki A."/>
            <person name="Tonouchi A."/>
            <person name="Honma S."/>
            <person name="Kaku N."/>
            <person name="Ueki K."/>
        </authorList>
    </citation>
    <scope>NUCLEOTIDE SEQUENCE</scope>
    <source>
        <strain evidence="1">TW13</strain>
    </source>
</reference>
<keyword evidence="2" id="KW-1185">Reference proteome</keyword>
<dbReference type="EMBL" id="BROD01000001">
    <property type="protein sequence ID" value="GKX65312.1"/>
    <property type="molecule type" value="Genomic_DNA"/>
</dbReference>
<evidence type="ECO:0000313" key="1">
    <source>
        <dbReference type="EMBL" id="GKX65312.1"/>
    </source>
</evidence>
<proteinExistence type="predicted"/>
<sequence>MNQLKKFIGHKCFLSPVDTSMTEVVAKWSNDIEMSIKTGDISDMITYETQKEYLEGMNSRSEYAFYIVDNSNEKVIGIARLMRISFINRNAVMGMFIGEKDNRNSGIGTEAGKLLLDFAFNVLNLRNVMVEVFSFNKASLKLCKKCGFKEIGRRRKAIIYGQHEYDEVFLDILNEEFSDSIIEGYLE</sequence>
<comment type="caution">
    <text evidence="1">The sequence shown here is derived from an EMBL/GenBank/DDBJ whole genome shotgun (WGS) entry which is preliminary data.</text>
</comment>
<gene>
    <name evidence="1" type="ORF">rsdtw13_05700</name>
</gene>
<protein>
    <submittedName>
        <fullName evidence="1">Uncharacterized protein</fullName>
    </submittedName>
</protein>
<name>A0ACB5R8E9_9CLOT</name>
<organism evidence="1 2">
    <name type="scientific">Inconstantimicrobium mannanitabidum</name>
    <dbReference type="NCBI Taxonomy" id="1604901"/>
    <lineage>
        <taxon>Bacteria</taxon>
        <taxon>Bacillati</taxon>
        <taxon>Bacillota</taxon>
        <taxon>Clostridia</taxon>
        <taxon>Eubacteriales</taxon>
        <taxon>Clostridiaceae</taxon>
        <taxon>Inconstantimicrobium</taxon>
    </lineage>
</organism>
<dbReference type="Proteomes" id="UP001058074">
    <property type="component" value="Unassembled WGS sequence"/>
</dbReference>